<evidence type="ECO:0000313" key="3">
    <source>
        <dbReference type="Proteomes" id="UP000297736"/>
    </source>
</evidence>
<dbReference type="Proteomes" id="UP000297736">
    <property type="component" value="Unassembled WGS sequence"/>
</dbReference>
<sequence>MAGRRPAGLEPSQSPVALPHVVITVTGTGALHVAVDGAPFPPPAADTQWTRSTFGALMDAITEDRTIAVRIEVREVDGSVFTDIIRIRTRRPTPPLPPEQGAEHATRRSRRTHARPAVGLVEVTGDGFVPGEDVAVAVIVAHTDTGSSGAVRSLLDVGQLDAVLRDGTGEVLLFGRVSGTIQVRRLP</sequence>
<name>A0A4Z0KPI6_BREAU</name>
<evidence type="ECO:0000256" key="1">
    <source>
        <dbReference type="SAM" id="MobiDB-lite"/>
    </source>
</evidence>
<comment type="caution">
    <text evidence="2">The sequence shown here is derived from an EMBL/GenBank/DDBJ whole genome shotgun (WGS) entry which is preliminary data.</text>
</comment>
<organism evidence="2 3">
    <name type="scientific">Brevibacterium aurantiacum</name>
    <dbReference type="NCBI Taxonomy" id="273384"/>
    <lineage>
        <taxon>Bacteria</taxon>
        <taxon>Bacillati</taxon>
        <taxon>Actinomycetota</taxon>
        <taxon>Actinomycetes</taxon>
        <taxon>Micrococcales</taxon>
        <taxon>Brevibacteriaceae</taxon>
        <taxon>Brevibacterium</taxon>
    </lineage>
</organism>
<proteinExistence type="predicted"/>
<gene>
    <name evidence="2" type="ORF">EB834_06100</name>
</gene>
<dbReference type="EMBL" id="RHFF01000004">
    <property type="protein sequence ID" value="TGD39694.1"/>
    <property type="molecule type" value="Genomic_DNA"/>
</dbReference>
<dbReference type="RefSeq" id="WP_135447002.1">
    <property type="nucleotide sequence ID" value="NZ_RHFF01000004.1"/>
</dbReference>
<evidence type="ECO:0000313" key="2">
    <source>
        <dbReference type="EMBL" id="TGD39694.1"/>
    </source>
</evidence>
<feature type="region of interest" description="Disordered" evidence="1">
    <location>
        <begin position="90"/>
        <end position="112"/>
    </location>
</feature>
<accession>A0A4Z0KPI6</accession>
<protein>
    <submittedName>
        <fullName evidence="2">Uncharacterized protein</fullName>
    </submittedName>
</protein>
<dbReference type="AlphaFoldDB" id="A0A4Z0KPI6"/>
<reference evidence="2 3" key="1">
    <citation type="submission" date="2018-10" db="EMBL/GenBank/DDBJ databases">
        <title>Brevibacterium genomes from Austrain hard cheese rinds.</title>
        <authorList>
            <person name="Anast J.M."/>
            <person name="Dzieciol M."/>
            <person name="Schultz D.L."/>
            <person name="Mann E."/>
            <person name="Wagner M."/>
            <person name="Schmitz-Esser S."/>
        </authorList>
    </citation>
    <scope>NUCLEOTIDE SEQUENCE [LARGE SCALE GENOMIC DNA]</scope>
    <source>
        <strain evidence="2 3">L261</strain>
    </source>
</reference>